<dbReference type="RefSeq" id="WP_072837050.1">
    <property type="nucleotide sequence ID" value="NZ_FQUU01000024.1"/>
</dbReference>
<feature type="transmembrane region" description="Helical" evidence="1">
    <location>
        <begin position="144"/>
        <end position="162"/>
    </location>
</feature>
<keyword evidence="1" id="KW-1133">Transmembrane helix</keyword>
<keyword evidence="1" id="KW-0812">Transmembrane</keyword>
<feature type="transmembrane region" description="Helical" evidence="1">
    <location>
        <begin position="168"/>
        <end position="191"/>
    </location>
</feature>
<dbReference type="Proteomes" id="UP000184048">
    <property type="component" value="Unassembled WGS sequence"/>
</dbReference>
<name>A0A1M5FSX5_9BACT</name>
<organism evidence="2 3">
    <name type="scientific">Flavisolibacter ginsengisoli DSM 18119</name>
    <dbReference type="NCBI Taxonomy" id="1121884"/>
    <lineage>
        <taxon>Bacteria</taxon>
        <taxon>Pseudomonadati</taxon>
        <taxon>Bacteroidota</taxon>
        <taxon>Chitinophagia</taxon>
        <taxon>Chitinophagales</taxon>
        <taxon>Chitinophagaceae</taxon>
        <taxon>Flavisolibacter</taxon>
    </lineage>
</organism>
<accession>A0A1M5FSX5</accession>
<feature type="transmembrane region" description="Helical" evidence="1">
    <location>
        <begin position="74"/>
        <end position="96"/>
    </location>
</feature>
<dbReference type="EMBL" id="FQUU01000024">
    <property type="protein sequence ID" value="SHF94519.1"/>
    <property type="molecule type" value="Genomic_DNA"/>
</dbReference>
<reference evidence="2 3" key="1">
    <citation type="submission" date="2016-11" db="EMBL/GenBank/DDBJ databases">
        <authorList>
            <person name="Jaros S."/>
            <person name="Januszkiewicz K."/>
            <person name="Wedrychowicz H."/>
        </authorList>
    </citation>
    <scope>NUCLEOTIDE SEQUENCE [LARGE SCALE GENOMIC DNA]</scope>
    <source>
        <strain evidence="2 3">DSM 18119</strain>
    </source>
</reference>
<evidence type="ECO:0000313" key="3">
    <source>
        <dbReference type="Proteomes" id="UP000184048"/>
    </source>
</evidence>
<dbReference type="STRING" id="1121884.SAMN02745131_03936"/>
<feature type="transmembrane region" description="Helical" evidence="1">
    <location>
        <begin position="116"/>
        <end position="137"/>
    </location>
</feature>
<keyword evidence="3" id="KW-1185">Reference proteome</keyword>
<sequence length="206" mass="22810">MQPLHPTIKHSLIACLLLAPLLQLVGDSLWVSQSFPFSWSLWREASFIFFIPIGFLLARLVAPKSATWAVIASAFYFVGCIGVSTMMPLFRLGAYYPMEKANEFPTIVQSVFDKGAYAPTLFFPGLCFPVSLVLFGIAFVKHRVLPRAFAISFILAGILFWFGNAMEINPLMITSDVWLLLLFCGLSYILFTNNARQTAPGLAASA</sequence>
<protein>
    <submittedName>
        <fullName evidence="2">Uncharacterized protein</fullName>
    </submittedName>
</protein>
<evidence type="ECO:0000313" key="2">
    <source>
        <dbReference type="EMBL" id="SHF94519.1"/>
    </source>
</evidence>
<proteinExistence type="predicted"/>
<keyword evidence="1" id="KW-0472">Membrane</keyword>
<evidence type="ECO:0000256" key="1">
    <source>
        <dbReference type="SAM" id="Phobius"/>
    </source>
</evidence>
<dbReference type="OrthoDB" id="9852156at2"/>
<feature type="transmembrane region" description="Helical" evidence="1">
    <location>
        <begin position="42"/>
        <end position="62"/>
    </location>
</feature>
<gene>
    <name evidence="2" type="ORF">SAMN02745131_03936</name>
</gene>
<dbReference type="AlphaFoldDB" id="A0A1M5FSX5"/>